<name>A0A2H3NKT6_9BACT</name>
<protein>
    <submittedName>
        <fullName evidence="1">Uncharacterized protein</fullName>
    </submittedName>
</protein>
<evidence type="ECO:0000313" key="1">
    <source>
        <dbReference type="EMBL" id="PEN06554.1"/>
    </source>
</evidence>
<dbReference type="EMBL" id="PDEP01000008">
    <property type="protein sequence ID" value="PEN06554.1"/>
    <property type="molecule type" value="Genomic_DNA"/>
</dbReference>
<organism evidence="1 2">
    <name type="scientific">Longimonas halophila</name>
    <dbReference type="NCBI Taxonomy" id="1469170"/>
    <lineage>
        <taxon>Bacteria</taxon>
        <taxon>Pseudomonadati</taxon>
        <taxon>Rhodothermota</taxon>
        <taxon>Rhodothermia</taxon>
        <taxon>Rhodothermales</taxon>
        <taxon>Salisaetaceae</taxon>
        <taxon>Longimonas</taxon>
    </lineage>
</organism>
<reference evidence="1 2" key="1">
    <citation type="submission" date="2017-10" db="EMBL/GenBank/DDBJ databases">
        <title>Draft genome of Longimonas halophila.</title>
        <authorList>
            <person name="Goh K.M."/>
            <person name="Shamsir M.S."/>
            <person name="Lim S.W."/>
        </authorList>
    </citation>
    <scope>NUCLEOTIDE SEQUENCE [LARGE SCALE GENOMIC DNA]</scope>
    <source>
        <strain evidence="1 2">KCTC 42399</strain>
    </source>
</reference>
<proteinExistence type="predicted"/>
<sequence>MNQHLRRKLTLQAHGEQVVFIKRKHERIEHVWMKAFLWAFYLDAYPDAEVEIDIPGRYKPDVVAMDRRRGRPRFWAEAGHVPADKLAHLTSHYPDTHLALAKWDMSLDPFVAMIQETLPGARTAPIDLWRFPPDSAERFIDERGNVQVDANHATRRRIGYA</sequence>
<accession>A0A2H3NKT6</accession>
<dbReference type="OrthoDB" id="1524604at2"/>
<dbReference type="Gene3D" id="3.10.640.10">
    <property type="entry name" value="Restriction endonuclease-like alpha-beta roll domain"/>
    <property type="match status" value="1"/>
</dbReference>
<dbReference type="InterPro" id="IPR038590">
    <property type="entry name" value="YaeQ_sf"/>
</dbReference>
<gene>
    <name evidence="1" type="ORF">CRI93_09755</name>
</gene>
<dbReference type="AlphaFoldDB" id="A0A2H3NKT6"/>
<keyword evidence="2" id="KW-1185">Reference proteome</keyword>
<comment type="caution">
    <text evidence="1">The sequence shown here is derived from an EMBL/GenBank/DDBJ whole genome shotgun (WGS) entry which is preliminary data.</text>
</comment>
<dbReference type="RefSeq" id="WP_098062447.1">
    <property type="nucleotide sequence ID" value="NZ_PDEP01000008.1"/>
</dbReference>
<evidence type="ECO:0000313" key="2">
    <source>
        <dbReference type="Proteomes" id="UP000221024"/>
    </source>
</evidence>
<dbReference type="Proteomes" id="UP000221024">
    <property type="component" value="Unassembled WGS sequence"/>
</dbReference>